<dbReference type="EMBL" id="JBHPBY010000265">
    <property type="protein sequence ID" value="MFC1852096.1"/>
    <property type="molecule type" value="Genomic_DNA"/>
</dbReference>
<dbReference type="Proteomes" id="UP001594351">
    <property type="component" value="Unassembled WGS sequence"/>
</dbReference>
<dbReference type="InterPro" id="IPR023430">
    <property type="entry name" value="Pept_HybD-like_dom_sf"/>
</dbReference>
<evidence type="ECO:0000313" key="5">
    <source>
        <dbReference type="EMBL" id="MFC1852096.1"/>
    </source>
</evidence>
<keyword evidence="2" id="KW-0645">Protease</keyword>
<evidence type="ECO:0000256" key="4">
    <source>
        <dbReference type="ARBA" id="ARBA00022801"/>
    </source>
</evidence>
<name>A0ABV6Z0W3_UNCC1</name>
<organism evidence="5 6">
    <name type="scientific">candidate division CSSED10-310 bacterium</name>
    <dbReference type="NCBI Taxonomy" id="2855610"/>
    <lineage>
        <taxon>Bacteria</taxon>
        <taxon>Bacteria division CSSED10-310</taxon>
    </lineage>
</organism>
<accession>A0ABV6Z0W3</accession>
<comment type="caution">
    <text evidence="5">The sequence shown here is derived from an EMBL/GenBank/DDBJ whole genome shotgun (WGS) entry which is preliminary data.</text>
</comment>
<evidence type="ECO:0000256" key="3">
    <source>
        <dbReference type="ARBA" id="ARBA00022750"/>
    </source>
</evidence>
<proteinExistence type="inferred from homology"/>
<evidence type="ECO:0000313" key="6">
    <source>
        <dbReference type="Proteomes" id="UP001594351"/>
    </source>
</evidence>
<dbReference type="PANTHER" id="PTHR30302">
    <property type="entry name" value="HYDROGENASE 1 MATURATION PROTEASE"/>
    <property type="match status" value="1"/>
</dbReference>
<evidence type="ECO:0000256" key="1">
    <source>
        <dbReference type="ARBA" id="ARBA00006814"/>
    </source>
</evidence>
<sequence>MPKKIVILGVGNLLLSDEGVGVHVAQEMMNMTLPSGIEVVEGGTDGFGLIDIIRKTDRLVIIDAVKGGAQPGSIYRFDIDDVPDSPALFKTSVHQIGILEVIHISELIGKKPHTTIIGIEPASIEMGMELSPDIKALMSKIIELVLNEADPAHQ</sequence>
<keyword evidence="6" id="KW-1185">Reference proteome</keyword>
<dbReference type="PANTHER" id="PTHR30302:SF1">
    <property type="entry name" value="HYDROGENASE 2 MATURATION PROTEASE"/>
    <property type="match status" value="1"/>
</dbReference>
<dbReference type="Gene3D" id="3.40.50.1450">
    <property type="entry name" value="HybD-like"/>
    <property type="match status" value="1"/>
</dbReference>
<protein>
    <submittedName>
        <fullName evidence="5">HyaD/HybD family hydrogenase maturation endopeptidase</fullName>
    </submittedName>
</protein>
<evidence type="ECO:0000256" key="2">
    <source>
        <dbReference type="ARBA" id="ARBA00022670"/>
    </source>
</evidence>
<gene>
    <name evidence="5" type="ORF">ACFL27_18030</name>
</gene>
<comment type="similarity">
    <text evidence="1">Belongs to the peptidase A31 family.</text>
</comment>
<dbReference type="SUPFAM" id="SSF53163">
    <property type="entry name" value="HybD-like"/>
    <property type="match status" value="1"/>
</dbReference>
<reference evidence="5 6" key="1">
    <citation type="submission" date="2024-09" db="EMBL/GenBank/DDBJ databases">
        <title>Laminarin stimulates single cell rates of sulfate reduction while oxygen inhibits transcriptomic activity in coastal marine sediment.</title>
        <authorList>
            <person name="Lindsay M."/>
            <person name="Orcutt B."/>
            <person name="Emerson D."/>
            <person name="Stepanauskas R."/>
            <person name="D'Angelo T."/>
        </authorList>
    </citation>
    <scope>NUCLEOTIDE SEQUENCE [LARGE SCALE GENOMIC DNA]</scope>
    <source>
        <strain evidence="5">SAG AM-311-K15</strain>
    </source>
</reference>
<dbReference type="CDD" id="cd06062">
    <property type="entry name" value="H2MP_MemB-H2up"/>
    <property type="match status" value="1"/>
</dbReference>
<keyword evidence="4" id="KW-0378">Hydrolase</keyword>
<dbReference type="NCBIfam" id="TIGR00072">
    <property type="entry name" value="hydrog_prot"/>
    <property type="match status" value="1"/>
</dbReference>
<dbReference type="PRINTS" id="PR00446">
    <property type="entry name" value="HYDRGNUPTAKE"/>
</dbReference>
<dbReference type="Pfam" id="PF01750">
    <property type="entry name" value="HycI"/>
    <property type="match status" value="1"/>
</dbReference>
<keyword evidence="3" id="KW-0064">Aspartyl protease</keyword>
<dbReference type="InterPro" id="IPR000671">
    <property type="entry name" value="Peptidase_A31"/>
</dbReference>